<evidence type="ECO:0000313" key="2">
    <source>
        <dbReference type="Proteomes" id="UP001063698"/>
    </source>
</evidence>
<keyword evidence="2" id="KW-1185">Reference proteome</keyword>
<dbReference type="InterPro" id="IPR007523">
    <property type="entry name" value="NDUFAF3/AAMDC"/>
</dbReference>
<sequence length="94" mass="11019">MWRDRKPSKRYAWKFFHTPLSLEELKQYEDVLEGELLIVGTGFEGKMVVMDEVKSYLKDKGIELIEMRTPQAVALYDYYLMKGVKASVILHLTC</sequence>
<dbReference type="Pfam" id="PF04430">
    <property type="entry name" value="DUF498"/>
    <property type="match status" value="1"/>
</dbReference>
<dbReference type="KEGG" id="ipc:IPA_04125"/>
<dbReference type="Proteomes" id="UP001063698">
    <property type="component" value="Chromosome"/>
</dbReference>
<dbReference type="InterPro" id="IPR036748">
    <property type="entry name" value="MTH938-like_sf"/>
</dbReference>
<dbReference type="EMBL" id="CP006868">
    <property type="protein sequence ID" value="UXD22382.1"/>
    <property type="molecule type" value="Genomic_DNA"/>
</dbReference>
<reference evidence="1" key="1">
    <citation type="submission" date="2013-11" db="EMBL/GenBank/DDBJ databases">
        <title>Comparative genomics of Ignicoccus.</title>
        <authorList>
            <person name="Podar M."/>
        </authorList>
    </citation>
    <scope>NUCLEOTIDE SEQUENCE</scope>
    <source>
        <strain evidence="1">DSM 13166</strain>
    </source>
</reference>
<proteinExistence type="predicted"/>
<dbReference type="Gene3D" id="3.40.1230.10">
    <property type="entry name" value="MTH938-like"/>
    <property type="match status" value="1"/>
</dbReference>
<name>A0A977PKU3_9CREN</name>
<evidence type="ECO:0000313" key="1">
    <source>
        <dbReference type="EMBL" id="UXD22382.1"/>
    </source>
</evidence>
<accession>A0A977PKU3</accession>
<dbReference type="SUPFAM" id="SSF64076">
    <property type="entry name" value="MTH938-like"/>
    <property type="match status" value="1"/>
</dbReference>
<organism evidence="1 2">
    <name type="scientific">Ignicoccus pacificus DSM 13166</name>
    <dbReference type="NCBI Taxonomy" id="940294"/>
    <lineage>
        <taxon>Archaea</taxon>
        <taxon>Thermoproteota</taxon>
        <taxon>Thermoprotei</taxon>
        <taxon>Desulfurococcales</taxon>
        <taxon>Desulfurococcaceae</taxon>
        <taxon>Ignicoccus</taxon>
    </lineage>
</organism>
<gene>
    <name evidence="1" type="ORF">IPA_04125</name>
</gene>
<protein>
    <submittedName>
        <fullName evidence="1">Uncharacterized protein</fullName>
    </submittedName>
</protein>
<dbReference type="AlphaFoldDB" id="A0A977PKU3"/>